<accession>A0A5E4NA22</accession>
<dbReference type="OrthoDB" id="6346437at2759"/>
<feature type="compositionally biased region" description="Polar residues" evidence="1">
    <location>
        <begin position="561"/>
        <end position="575"/>
    </location>
</feature>
<dbReference type="Pfam" id="PF13837">
    <property type="entry name" value="Myb_DNA-bind_4"/>
    <property type="match status" value="2"/>
</dbReference>
<dbReference type="Proteomes" id="UP000325440">
    <property type="component" value="Unassembled WGS sequence"/>
</dbReference>
<sequence length="624" mass="72743">MESYSIENGTRGSERLFFKINNRQVVFKTDKRTVVKLDNEDVLMNYVKAIVNSRMLMSNGQNLINYPIHITRIDNLDMSASFIELEVSAIVQNDGVEELHCALLYDGTSNEIRPSIDLKSIIVNHNPTENNSWSDLNDSFMTDSGMPALKWSTEMTSLLIALRGSLNEEFNSAKYKFKLWELIARRMNSSIQSFKVTAKDCDDKWRNIAATYRKNIERIKYMEDFNVRWEHFTAMDEILRGTDELKKPESYIDKIEVDKMIGNVNKNSEIENIDIKDENDVINTDSNDDNMDYFFLTSTTNANNEIRLWTQEMILLLFSLRRSMADRFDHATKELEKDVLWFDLVTKMNKNLGTNADIESYEAESLWNQCVEQYEENLDKLKVEGPQDVKWPYFAIMDQMLGGTIEIPDVCHPRPGEDLVPVFMQGVWKQSEVREILNNYKTDANVDMDEDSDASDESVAETKTGVKWHPELIRKLIYLRSDAENEVKKWIRKPNSIWTVVLKKFRRLGIVLLTEQDLENKWNSLVRAYNRRVSGISKRSKSDWPYFCGMQNVMNIIGTDNAPSPTPTNDGNKSDQPPEWFLTYMKRKEANDAYKHEQIKNMLVEIQHSQMENRRLILSVFKKL</sequence>
<dbReference type="InterPro" id="IPR044822">
    <property type="entry name" value="Myb_DNA-bind_4"/>
</dbReference>
<reference evidence="3 4" key="1">
    <citation type="submission" date="2019-08" db="EMBL/GenBank/DDBJ databases">
        <authorList>
            <person name="Alioto T."/>
            <person name="Alioto T."/>
            <person name="Gomez Garrido J."/>
        </authorList>
    </citation>
    <scope>NUCLEOTIDE SEQUENCE [LARGE SCALE GENOMIC DNA]</scope>
</reference>
<gene>
    <name evidence="3" type="ORF">CINCED_3A025138</name>
</gene>
<feature type="domain" description="Myb/SANT-like DNA-binding" evidence="2">
    <location>
        <begin position="150"/>
        <end position="238"/>
    </location>
</feature>
<name>A0A5E4NA22_9HEMI</name>
<protein>
    <recommendedName>
        <fullName evidence="2">Myb/SANT-like DNA-binding domain-containing protein</fullName>
    </recommendedName>
</protein>
<feature type="region of interest" description="Disordered" evidence="1">
    <location>
        <begin position="558"/>
        <end position="578"/>
    </location>
</feature>
<evidence type="ECO:0000313" key="4">
    <source>
        <dbReference type="Proteomes" id="UP000325440"/>
    </source>
</evidence>
<keyword evidence="4" id="KW-1185">Reference proteome</keyword>
<dbReference type="EMBL" id="CABPRJ010001894">
    <property type="protein sequence ID" value="VVC39278.1"/>
    <property type="molecule type" value="Genomic_DNA"/>
</dbReference>
<dbReference type="Gene3D" id="1.10.10.60">
    <property type="entry name" value="Homeodomain-like"/>
    <property type="match status" value="1"/>
</dbReference>
<evidence type="ECO:0000259" key="2">
    <source>
        <dbReference type="Pfam" id="PF13837"/>
    </source>
</evidence>
<dbReference type="AlphaFoldDB" id="A0A5E4NA22"/>
<evidence type="ECO:0000313" key="3">
    <source>
        <dbReference type="EMBL" id="VVC39278.1"/>
    </source>
</evidence>
<feature type="domain" description="Myb/SANT-like DNA-binding" evidence="2">
    <location>
        <begin position="466"/>
        <end position="551"/>
    </location>
</feature>
<dbReference type="PANTHER" id="PTHR43694">
    <property type="entry name" value="RIBONUCLEASE J"/>
    <property type="match status" value="1"/>
</dbReference>
<organism evidence="3 4">
    <name type="scientific">Cinara cedri</name>
    <dbReference type="NCBI Taxonomy" id="506608"/>
    <lineage>
        <taxon>Eukaryota</taxon>
        <taxon>Metazoa</taxon>
        <taxon>Ecdysozoa</taxon>
        <taxon>Arthropoda</taxon>
        <taxon>Hexapoda</taxon>
        <taxon>Insecta</taxon>
        <taxon>Pterygota</taxon>
        <taxon>Neoptera</taxon>
        <taxon>Paraneoptera</taxon>
        <taxon>Hemiptera</taxon>
        <taxon>Sternorrhyncha</taxon>
        <taxon>Aphidomorpha</taxon>
        <taxon>Aphidoidea</taxon>
        <taxon>Aphididae</taxon>
        <taxon>Lachninae</taxon>
        <taxon>Cinara</taxon>
    </lineage>
</organism>
<evidence type="ECO:0000256" key="1">
    <source>
        <dbReference type="SAM" id="MobiDB-lite"/>
    </source>
</evidence>
<proteinExistence type="predicted"/>
<dbReference type="PANTHER" id="PTHR43694:SF1">
    <property type="entry name" value="RIBONUCLEASE J"/>
    <property type="match status" value="1"/>
</dbReference>